<evidence type="ECO:0000256" key="1">
    <source>
        <dbReference type="SAM" id="MobiDB-lite"/>
    </source>
</evidence>
<dbReference type="RefSeq" id="XP_010418320.1">
    <property type="nucleotide sequence ID" value="XM_010420018.2"/>
</dbReference>
<reference evidence="2" key="1">
    <citation type="journal article" date="2014" name="Nat. Commun.">
        <title>The emerging biofuel crop Camelina sativa retains a highly undifferentiated hexaploid genome structure.</title>
        <authorList>
            <person name="Kagale S."/>
            <person name="Koh C."/>
            <person name="Nixon J."/>
            <person name="Bollina V."/>
            <person name="Clarke W.E."/>
            <person name="Tuteja R."/>
            <person name="Spillane C."/>
            <person name="Robinson S.J."/>
            <person name="Links M.G."/>
            <person name="Clarke C."/>
            <person name="Higgins E.E."/>
            <person name="Huebert T."/>
            <person name="Sharpe A.G."/>
            <person name="Parkin I.A."/>
        </authorList>
    </citation>
    <scope>NUCLEOTIDE SEQUENCE [LARGE SCALE GENOMIC DNA]</scope>
    <source>
        <strain evidence="2">cv. DH55</strain>
    </source>
</reference>
<feature type="compositionally biased region" description="Polar residues" evidence="1">
    <location>
        <begin position="258"/>
        <end position="279"/>
    </location>
</feature>
<sequence length="402" mass="44978">MEEEDIFAGSSMASLDSLMILTFARIRRTEEEYAAHKILQSGGNLNAALDAHYRLEDCANIASGCSSPESEDESIPPVQEENFPREHLTDSSRRIISFADDLSAISSNYLVGRTTGPRDLVEAPLEMRYDAFGRRGHTPRVLPSNILLHEFDGLEEEMKVIRFEEDAAEFFGYEPFARHVHTPSVPPIHTSLHAINDLEEGIKGGQDALAGHRKSHLQDPYLAHAISLSLETAEKEKQLREKASRIGELRSEGYEGSNVEQRQMRYSSSGVEARNTSYHSKPDDEDSMSRGFPAAPRLINASDLDEWSTLQEATMIGQVPESRYRSGTLAPHTPLPSVDAQRRMWEKQELEKQLTEKEASLPPDSAMDDENTVTHCHTYAKWKPPCLPVHEIPQSSGAFGLH</sequence>
<protein>
    <submittedName>
        <fullName evidence="3">Uncharacterized protein LOC104703926</fullName>
    </submittedName>
</protein>
<feature type="region of interest" description="Disordered" evidence="1">
    <location>
        <begin position="350"/>
        <end position="369"/>
    </location>
</feature>
<dbReference type="GeneID" id="104703926"/>
<reference evidence="3" key="2">
    <citation type="submission" date="2025-08" db="UniProtKB">
        <authorList>
            <consortium name="RefSeq"/>
        </authorList>
    </citation>
    <scope>IDENTIFICATION</scope>
    <source>
        <tissue evidence="3">Leaf</tissue>
    </source>
</reference>
<name>A0ABM0SZC0_CAMSA</name>
<feature type="region of interest" description="Disordered" evidence="1">
    <location>
        <begin position="254"/>
        <end position="289"/>
    </location>
</feature>
<proteinExistence type="predicted"/>
<evidence type="ECO:0000313" key="3">
    <source>
        <dbReference type="RefSeq" id="XP_010418320.1"/>
    </source>
</evidence>
<organism evidence="2 3">
    <name type="scientific">Camelina sativa</name>
    <name type="common">False flax</name>
    <name type="synonym">Myagrum sativum</name>
    <dbReference type="NCBI Taxonomy" id="90675"/>
    <lineage>
        <taxon>Eukaryota</taxon>
        <taxon>Viridiplantae</taxon>
        <taxon>Streptophyta</taxon>
        <taxon>Embryophyta</taxon>
        <taxon>Tracheophyta</taxon>
        <taxon>Spermatophyta</taxon>
        <taxon>Magnoliopsida</taxon>
        <taxon>eudicotyledons</taxon>
        <taxon>Gunneridae</taxon>
        <taxon>Pentapetalae</taxon>
        <taxon>rosids</taxon>
        <taxon>malvids</taxon>
        <taxon>Brassicales</taxon>
        <taxon>Brassicaceae</taxon>
        <taxon>Camelineae</taxon>
        <taxon>Camelina</taxon>
    </lineage>
</organism>
<gene>
    <name evidence="3" type="primary">LOC104703926</name>
</gene>
<dbReference type="Proteomes" id="UP000694864">
    <property type="component" value="Chromosome 7"/>
</dbReference>
<evidence type="ECO:0000313" key="2">
    <source>
        <dbReference type="Proteomes" id="UP000694864"/>
    </source>
</evidence>
<accession>A0ABM0SZC0</accession>
<keyword evidence="2" id="KW-1185">Reference proteome</keyword>
<feature type="compositionally biased region" description="Basic and acidic residues" evidence="1">
    <location>
        <begin position="350"/>
        <end position="359"/>
    </location>
</feature>